<comment type="caution">
    <text evidence="6">The sequence shown here is derived from an EMBL/GenBank/DDBJ whole genome shotgun (WGS) entry which is preliminary data.</text>
</comment>
<evidence type="ECO:0000313" key="6">
    <source>
        <dbReference type="EMBL" id="MBK1880163.1"/>
    </source>
</evidence>
<name>A0A934VTX1_9BACT</name>
<protein>
    <submittedName>
        <fullName evidence="6">LysR family transcriptional regulator</fullName>
    </submittedName>
</protein>
<proteinExistence type="inferred from homology"/>
<dbReference type="InterPro" id="IPR005119">
    <property type="entry name" value="LysR_subst-bd"/>
</dbReference>
<dbReference type="GO" id="GO:0003700">
    <property type="term" value="F:DNA-binding transcription factor activity"/>
    <property type="evidence" value="ECO:0007669"/>
    <property type="project" value="InterPro"/>
</dbReference>
<dbReference type="PROSITE" id="PS50931">
    <property type="entry name" value="HTH_LYSR"/>
    <property type="match status" value="1"/>
</dbReference>
<feature type="domain" description="HTH lysR-type" evidence="5">
    <location>
        <begin position="3"/>
        <end position="60"/>
    </location>
</feature>
<dbReference type="SUPFAM" id="SSF53850">
    <property type="entry name" value="Periplasmic binding protein-like II"/>
    <property type="match status" value="1"/>
</dbReference>
<dbReference type="EMBL" id="JAENIL010000073">
    <property type="protein sequence ID" value="MBK1880163.1"/>
    <property type="molecule type" value="Genomic_DNA"/>
</dbReference>
<dbReference type="FunFam" id="1.10.10.10:FF:000001">
    <property type="entry name" value="LysR family transcriptional regulator"/>
    <property type="match status" value="1"/>
</dbReference>
<evidence type="ECO:0000256" key="1">
    <source>
        <dbReference type="ARBA" id="ARBA00009437"/>
    </source>
</evidence>
<evidence type="ECO:0000256" key="3">
    <source>
        <dbReference type="ARBA" id="ARBA00023125"/>
    </source>
</evidence>
<keyword evidence="4" id="KW-0804">Transcription</keyword>
<dbReference type="Pfam" id="PF03466">
    <property type="entry name" value="LysR_substrate"/>
    <property type="match status" value="1"/>
</dbReference>
<dbReference type="Gene3D" id="3.40.190.290">
    <property type="match status" value="1"/>
</dbReference>
<keyword evidence="2" id="KW-0805">Transcription regulation</keyword>
<dbReference type="Gene3D" id="1.10.10.10">
    <property type="entry name" value="Winged helix-like DNA-binding domain superfamily/Winged helix DNA-binding domain"/>
    <property type="match status" value="1"/>
</dbReference>
<dbReference type="Proteomes" id="UP000617628">
    <property type="component" value="Unassembled WGS sequence"/>
</dbReference>
<dbReference type="InterPro" id="IPR036390">
    <property type="entry name" value="WH_DNA-bd_sf"/>
</dbReference>
<dbReference type="PRINTS" id="PR00039">
    <property type="entry name" value="HTHLYSR"/>
</dbReference>
<dbReference type="AlphaFoldDB" id="A0A934VTX1"/>
<dbReference type="GO" id="GO:0000976">
    <property type="term" value="F:transcription cis-regulatory region binding"/>
    <property type="evidence" value="ECO:0007669"/>
    <property type="project" value="TreeGrafter"/>
</dbReference>
<dbReference type="InterPro" id="IPR000847">
    <property type="entry name" value="LysR_HTH_N"/>
</dbReference>
<keyword evidence="7" id="KW-1185">Reference proteome</keyword>
<organism evidence="6 7">
    <name type="scientific">Pelagicoccus mobilis</name>
    <dbReference type="NCBI Taxonomy" id="415221"/>
    <lineage>
        <taxon>Bacteria</taxon>
        <taxon>Pseudomonadati</taxon>
        <taxon>Verrucomicrobiota</taxon>
        <taxon>Opitutia</taxon>
        <taxon>Puniceicoccales</taxon>
        <taxon>Pelagicoccaceae</taxon>
        <taxon>Pelagicoccus</taxon>
    </lineage>
</organism>
<accession>A0A934VTX1</accession>
<dbReference type="Pfam" id="PF00126">
    <property type="entry name" value="HTH_1"/>
    <property type="match status" value="1"/>
</dbReference>
<dbReference type="PANTHER" id="PTHR30126">
    <property type="entry name" value="HTH-TYPE TRANSCRIPTIONAL REGULATOR"/>
    <property type="match status" value="1"/>
</dbReference>
<comment type="similarity">
    <text evidence="1">Belongs to the LysR transcriptional regulatory family.</text>
</comment>
<dbReference type="SUPFAM" id="SSF46785">
    <property type="entry name" value="Winged helix' DNA-binding domain"/>
    <property type="match status" value="1"/>
</dbReference>
<evidence type="ECO:0000259" key="5">
    <source>
        <dbReference type="PROSITE" id="PS50931"/>
    </source>
</evidence>
<dbReference type="NCBIfam" id="NF008095">
    <property type="entry name" value="PRK10837.1"/>
    <property type="match status" value="1"/>
</dbReference>
<gene>
    <name evidence="6" type="ORF">JIN87_24975</name>
</gene>
<evidence type="ECO:0000313" key="7">
    <source>
        <dbReference type="Proteomes" id="UP000617628"/>
    </source>
</evidence>
<reference evidence="6" key="1">
    <citation type="submission" date="2021-01" db="EMBL/GenBank/DDBJ databases">
        <title>Modified the classification status of verrucomicrobia.</title>
        <authorList>
            <person name="Feng X."/>
        </authorList>
    </citation>
    <scope>NUCLEOTIDE SEQUENCE</scope>
    <source>
        <strain evidence="6">KCTC 13126</strain>
    </source>
</reference>
<dbReference type="InterPro" id="IPR036388">
    <property type="entry name" value="WH-like_DNA-bd_sf"/>
</dbReference>
<sequence>MQFTLRQLEVFLAIAKTGNMTRAAQQLQMSQSAASSALKDLETQFDVLLFDRAGKRLHLNEQGNQLRPRAERLMAEAGELEQSLLHSDETSPVKIGATLTIANFLALQMVSEYLGQYPDAPISLEIDNTEHIVEQVLNYELDMGMIEGESHHHQLSVVPWRDDQLNLFCSPEHPLASKDVVDDRDLLAAKWILRELGSGTRQNFNRAMHGLIPEMDIILELRETEAIKRAVKHNIGVGCLSEMSLADEFERGDLVRINCPERDFSRKLYLITHKQKHISYSLKKWLTLCDQWKQIAG</sequence>
<keyword evidence="3" id="KW-0238">DNA-binding</keyword>
<dbReference type="RefSeq" id="WP_200358822.1">
    <property type="nucleotide sequence ID" value="NZ_JAENIL010000073.1"/>
</dbReference>
<evidence type="ECO:0000256" key="4">
    <source>
        <dbReference type="ARBA" id="ARBA00023163"/>
    </source>
</evidence>
<dbReference type="PANTHER" id="PTHR30126:SF94">
    <property type="entry name" value="LYSR FAMILY TRANSCRIPTIONAL REGULATOR"/>
    <property type="match status" value="1"/>
</dbReference>
<dbReference type="CDD" id="cd08420">
    <property type="entry name" value="PBP2_CysL_like"/>
    <property type="match status" value="1"/>
</dbReference>
<evidence type="ECO:0000256" key="2">
    <source>
        <dbReference type="ARBA" id="ARBA00023015"/>
    </source>
</evidence>